<reference evidence="1 2" key="1">
    <citation type="submission" date="2015-01" db="EMBL/GenBank/DDBJ databases">
        <title>Genome sequencing of Jeotgalibacillus soli.</title>
        <authorList>
            <person name="Goh K.M."/>
            <person name="Chan K.-G."/>
            <person name="Yaakop A.S."/>
            <person name="Ee R."/>
            <person name="Gan H.M."/>
            <person name="Chan C.S."/>
        </authorList>
    </citation>
    <scope>NUCLEOTIDE SEQUENCE [LARGE SCALE GENOMIC DNA]</scope>
    <source>
        <strain evidence="1 2">P9</strain>
    </source>
</reference>
<dbReference type="PATRIC" id="fig|889306.3.peg.2869"/>
<keyword evidence="2" id="KW-1185">Reference proteome</keyword>
<dbReference type="EMBL" id="JXRP01000018">
    <property type="protein sequence ID" value="KIL45312.1"/>
    <property type="molecule type" value="Genomic_DNA"/>
</dbReference>
<comment type="caution">
    <text evidence="1">The sequence shown here is derived from an EMBL/GenBank/DDBJ whole genome shotgun (WGS) entry which is preliminary data.</text>
</comment>
<protein>
    <submittedName>
        <fullName evidence="1">Uncharacterized protein</fullName>
    </submittedName>
</protein>
<dbReference type="STRING" id="889306.KP78_28560"/>
<dbReference type="Proteomes" id="UP000031938">
    <property type="component" value="Unassembled WGS sequence"/>
</dbReference>
<sequence>MDLLSYQLLLREKISDTLQIWYKEAEIPYDELYSFLHMITATALTIGMDECGKEALVAMEHIKDEAKQVWTRDEWAGHLSFLFDQDHGMPLFNK</sequence>
<proteinExistence type="predicted"/>
<dbReference type="AlphaFoldDB" id="A0A0C2V8M6"/>
<name>A0A0C2V8M6_9BACL</name>
<accession>A0A0C2V8M6</accession>
<dbReference type="RefSeq" id="WP_041089635.1">
    <property type="nucleotide sequence ID" value="NZ_JXRP01000018.1"/>
</dbReference>
<gene>
    <name evidence="1" type="ORF">KP78_28560</name>
</gene>
<evidence type="ECO:0000313" key="1">
    <source>
        <dbReference type="EMBL" id="KIL45312.1"/>
    </source>
</evidence>
<evidence type="ECO:0000313" key="2">
    <source>
        <dbReference type="Proteomes" id="UP000031938"/>
    </source>
</evidence>
<organism evidence="1 2">
    <name type="scientific">Jeotgalibacillus soli</name>
    <dbReference type="NCBI Taxonomy" id="889306"/>
    <lineage>
        <taxon>Bacteria</taxon>
        <taxon>Bacillati</taxon>
        <taxon>Bacillota</taxon>
        <taxon>Bacilli</taxon>
        <taxon>Bacillales</taxon>
        <taxon>Caryophanaceae</taxon>
        <taxon>Jeotgalibacillus</taxon>
    </lineage>
</organism>